<dbReference type="InterPro" id="IPR005828">
    <property type="entry name" value="MFS_sugar_transport-like"/>
</dbReference>
<dbReference type="PANTHER" id="PTHR23503">
    <property type="entry name" value="SOLUTE CARRIER FAMILY 2"/>
    <property type="match status" value="1"/>
</dbReference>
<sequence length="486" mass="54885">MPVSDTFKLTVICFTLSLACNFQYGFSATYLNTPVDEFKRYLNTSLEKRGVAMTENTYNWIWNLIANIWFIGFFGGIWLGPFLNDKYGRKFGFIIFNGTNMIASLLRFLAILFYLPELLFIGRLVASISTAITYQSLIMFLQECSPTHLRGAMSFTSEISFGVCCLLGMFAGMDFIFGKNLKLLLGFAVVPSIVAFIVLFPMPETPKFLYIVKKDKKAATKSINFYHGKSADVSTVLHQIGLEAEKDLQSNSSVREILTNPYLRKALLLSCLALQNTLALSSLLLLSTDLLKHNNLDSGIAKWFSVGMTAAYAIGTIFGSPFVDKYGRRPMLLFFSTFNVIVLLFYVIFAAMESHISFIKYGCLLCFVIYGFNYGFGVGSIAWFLSSELVPQRHRSLMQSMTSAINTVILIILTFTILPLFSLIKAYVFLILYIIPSSFGIVILYVYLPETKGREIYQIVEELKSKKSRRVINAEEKFETEESDIN</sequence>
<feature type="transmembrane region" description="Helical" evidence="5">
    <location>
        <begin position="153"/>
        <end position="177"/>
    </location>
</feature>
<dbReference type="PANTHER" id="PTHR23503:SF29">
    <property type="entry name" value="MAJOR FACILITATOR SUPERFAMILY (MFS) PROFILE DOMAIN-CONTAINING PROTEIN"/>
    <property type="match status" value="1"/>
</dbReference>
<feature type="transmembrane region" description="Helical" evidence="5">
    <location>
        <begin position="91"/>
        <end position="114"/>
    </location>
</feature>
<dbReference type="WBParaSite" id="PSU_v2.g8742.t1">
    <property type="protein sequence ID" value="PSU_v2.g8742.t1"/>
    <property type="gene ID" value="PSU_v2.g8742"/>
</dbReference>
<evidence type="ECO:0000256" key="1">
    <source>
        <dbReference type="ARBA" id="ARBA00004141"/>
    </source>
</evidence>
<evidence type="ECO:0000313" key="9">
    <source>
        <dbReference type="WBParaSite" id="PSU_v2.g8742.t1"/>
    </source>
</evidence>
<keyword evidence="8" id="KW-1185">Reference proteome</keyword>
<feature type="transmembrane region" description="Helical" evidence="5">
    <location>
        <begin position="427"/>
        <end position="448"/>
    </location>
</feature>
<proteinExistence type="predicted"/>
<dbReference type="PROSITE" id="PS00216">
    <property type="entry name" value="SUGAR_TRANSPORT_1"/>
    <property type="match status" value="1"/>
</dbReference>
<dbReference type="InterPro" id="IPR036259">
    <property type="entry name" value="MFS_trans_sf"/>
</dbReference>
<name>A0A914ZAD2_9BILA</name>
<feature type="transmembrane region" description="Helical" evidence="5">
    <location>
        <begin position="331"/>
        <end position="352"/>
    </location>
</feature>
<feature type="transmembrane region" description="Helical" evidence="5">
    <location>
        <begin position="120"/>
        <end position="141"/>
    </location>
</feature>
<dbReference type="InterPro" id="IPR005829">
    <property type="entry name" value="Sugar_transporter_CS"/>
</dbReference>
<feature type="transmembrane region" description="Helical" evidence="5">
    <location>
        <begin position="397"/>
        <end position="421"/>
    </location>
</feature>
<dbReference type="PROSITE" id="PS50850">
    <property type="entry name" value="MFS"/>
    <property type="match status" value="1"/>
</dbReference>
<dbReference type="InterPro" id="IPR020846">
    <property type="entry name" value="MFS_dom"/>
</dbReference>
<evidence type="ECO:0000256" key="4">
    <source>
        <dbReference type="ARBA" id="ARBA00023136"/>
    </source>
</evidence>
<keyword evidence="2 5" id="KW-0812">Transmembrane</keyword>
<dbReference type="GO" id="GO:0015149">
    <property type="term" value="F:hexose transmembrane transporter activity"/>
    <property type="evidence" value="ECO:0007669"/>
    <property type="project" value="TreeGrafter"/>
</dbReference>
<evidence type="ECO:0000256" key="3">
    <source>
        <dbReference type="ARBA" id="ARBA00022989"/>
    </source>
</evidence>
<keyword evidence="6" id="KW-0732">Signal</keyword>
<feature type="domain" description="Major facilitator superfamily (MFS) profile" evidence="7">
    <location>
        <begin position="13"/>
        <end position="452"/>
    </location>
</feature>
<dbReference type="AlphaFoldDB" id="A0A914ZAD2"/>
<evidence type="ECO:0000256" key="5">
    <source>
        <dbReference type="SAM" id="Phobius"/>
    </source>
</evidence>
<evidence type="ECO:0000256" key="6">
    <source>
        <dbReference type="SAM" id="SignalP"/>
    </source>
</evidence>
<dbReference type="Pfam" id="PF00083">
    <property type="entry name" value="Sugar_tr"/>
    <property type="match status" value="1"/>
</dbReference>
<dbReference type="GO" id="GO:0016020">
    <property type="term" value="C:membrane"/>
    <property type="evidence" value="ECO:0007669"/>
    <property type="project" value="UniProtKB-SubCell"/>
</dbReference>
<feature type="signal peptide" evidence="6">
    <location>
        <begin position="1"/>
        <end position="19"/>
    </location>
</feature>
<evidence type="ECO:0000256" key="2">
    <source>
        <dbReference type="ARBA" id="ARBA00022692"/>
    </source>
</evidence>
<feature type="transmembrane region" description="Helical" evidence="5">
    <location>
        <begin position="266"/>
        <end position="288"/>
    </location>
</feature>
<feature type="chain" id="PRO_5037687174" evidence="6">
    <location>
        <begin position="20"/>
        <end position="486"/>
    </location>
</feature>
<dbReference type="Proteomes" id="UP000887577">
    <property type="component" value="Unplaced"/>
</dbReference>
<dbReference type="Gene3D" id="1.20.1250.20">
    <property type="entry name" value="MFS general substrate transporter like domains"/>
    <property type="match status" value="1"/>
</dbReference>
<feature type="transmembrane region" description="Helical" evidence="5">
    <location>
        <begin position="183"/>
        <end position="200"/>
    </location>
</feature>
<keyword evidence="3 5" id="KW-1133">Transmembrane helix</keyword>
<feature type="transmembrane region" description="Helical" evidence="5">
    <location>
        <begin position="60"/>
        <end position="79"/>
    </location>
</feature>
<reference evidence="9" key="1">
    <citation type="submission" date="2022-11" db="UniProtKB">
        <authorList>
            <consortium name="WormBaseParasite"/>
        </authorList>
    </citation>
    <scope>IDENTIFICATION</scope>
</reference>
<comment type="subcellular location">
    <subcellularLocation>
        <location evidence="1">Membrane</location>
        <topology evidence="1">Multi-pass membrane protein</topology>
    </subcellularLocation>
</comment>
<feature type="transmembrane region" description="Helical" evidence="5">
    <location>
        <begin position="300"/>
        <end position="319"/>
    </location>
</feature>
<dbReference type="InterPro" id="IPR045263">
    <property type="entry name" value="GLUT"/>
</dbReference>
<evidence type="ECO:0000313" key="8">
    <source>
        <dbReference type="Proteomes" id="UP000887577"/>
    </source>
</evidence>
<protein>
    <submittedName>
        <fullName evidence="9">Major facilitator superfamily (MFS) profile domain-containing protein</fullName>
    </submittedName>
</protein>
<organism evidence="8 9">
    <name type="scientific">Panagrolaimus superbus</name>
    <dbReference type="NCBI Taxonomy" id="310955"/>
    <lineage>
        <taxon>Eukaryota</taxon>
        <taxon>Metazoa</taxon>
        <taxon>Ecdysozoa</taxon>
        <taxon>Nematoda</taxon>
        <taxon>Chromadorea</taxon>
        <taxon>Rhabditida</taxon>
        <taxon>Tylenchina</taxon>
        <taxon>Panagrolaimomorpha</taxon>
        <taxon>Panagrolaimoidea</taxon>
        <taxon>Panagrolaimidae</taxon>
        <taxon>Panagrolaimus</taxon>
    </lineage>
</organism>
<accession>A0A914ZAD2</accession>
<keyword evidence="4 5" id="KW-0472">Membrane</keyword>
<evidence type="ECO:0000259" key="7">
    <source>
        <dbReference type="PROSITE" id="PS50850"/>
    </source>
</evidence>
<feature type="transmembrane region" description="Helical" evidence="5">
    <location>
        <begin position="358"/>
        <end position="385"/>
    </location>
</feature>
<dbReference type="SUPFAM" id="SSF103473">
    <property type="entry name" value="MFS general substrate transporter"/>
    <property type="match status" value="1"/>
</dbReference>